<sequence length="1098" mass="106216">MDAENGTAKLHQGAGVASQPSPCPSPLPVSSSAAASPTPTISSSMPASATTAATSSESVEAEAGHIYQPGTKARYGVQGAWEQAEAARQYINAHGTLPPHFVVQSLPSKANGSSSSNQKGRRGPASAAASTATAGYTSSSSSGASSGAGVGAAVNSHSSGQGDGAGRQRGAGGGASGGGRSVGRGGSSSKGGGDGTEKKGRLNASQADVGSGFLNCGTGARGGGAQSAIPSPAGTIPSSCPTAAGVKTAPSVSSALPSVSVTPSVGPPGGTAAPAPSSAAAPVSTIVTQHTPGDPNSNKAAPQAVTAVGRESEMLQAGLTEGGCIRLFLPFSALSRTVVMPPGGTTAATIIVPETKILVQPGTVGTVVIATNPSGAAAGGVCGMSVGGESGGSPTCTSSTTAGGGSNVDDECHASSEASSSTSTSPVSSRGVGTVVVGGDRGSTTEQTSGLHTGATASEATGEGGQPTPGGSRPTSSAAASSSGTGGEAAEDAAAGLAEVTFLSSPVPSPPGSPPSMCRSGFAEASPGSGAGRVRPFKRRCLDVSPLFLCSGSPPTGGTGDTSSSSASSTHAEHGNSLCPRTSSLDTRNGAASTGSSLTFLLSSPPSSEYSRGPFAGFASPLPSGSKSGASAAVTFPALPPPLASFRSPDIAVQQLSRRSQEASRSESRESSCGNEKTSKKAGAGVKGERSETPVGDKKEKEDGQVSCKGQETGSGATSALASLSSPVSEMFSSPSLPASGKPQERGAVRLKNQYDIGGSLSASSSSVSASPSLAPSSISPFFAFSPFSVLPRPSPPCGPSSFPGVGGPASPKSGSACNNRRLVLLPGERSSFSASPLDDQSTPQLFTNSNPPVFSEALSTSPGLFALSSPSVASSGLLEPPHASPSRGPSPVGQSNECASGASLVPQPGDTALNSVSDSCLKPGLDLHDTTDSGSGDALGDEDGKPEGAPVSGPSPLLLSAGVGQLPPDDGCATAQLGPSVIGGGHEQDTPPQAAVTSSVQPEPGGGGGSSPSASSEKPSGFLGLDGSSRVQSVLASLVAEGGLLGASISGKIGDKTSSTGGEPQQQKQEDRLFAGKTTSGSPAVQTVATAAARASA</sequence>
<feature type="compositionally biased region" description="Gly residues" evidence="1">
    <location>
        <begin position="161"/>
        <end position="194"/>
    </location>
</feature>
<feature type="region of interest" description="Disordered" evidence="1">
    <location>
        <begin position="794"/>
        <end position="818"/>
    </location>
</feature>
<feature type="region of interest" description="Disordered" evidence="1">
    <location>
        <begin position="102"/>
        <end position="201"/>
    </location>
</feature>
<feature type="compositionally biased region" description="Low complexity" evidence="1">
    <location>
        <begin position="470"/>
        <end position="483"/>
    </location>
</feature>
<name>A0A2C6L1T1_9APIC</name>
<feature type="compositionally biased region" description="Low complexity" evidence="1">
    <location>
        <begin position="415"/>
        <end position="445"/>
    </location>
</feature>
<feature type="region of interest" description="Disordered" evidence="1">
    <location>
        <begin position="1"/>
        <end position="69"/>
    </location>
</feature>
<feature type="region of interest" description="Disordered" evidence="1">
    <location>
        <begin position="549"/>
        <end position="593"/>
    </location>
</feature>
<dbReference type="GeneID" id="94426586"/>
<feature type="compositionally biased region" description="Polar residues" evidence="1">
    <location>
        <begin position="579"/>
        <end position="592"/>
    </location>
</feature>
<feature type="compositionally biased region" description="Low complexity" evidence="1">
    <location>
        <begin position="392"/>
        <end position="401"/>
    </location>
</feature>
<dbReference type="RefSeq" id="XP_067924644.1">
    <property type="nucleotide sequence ID" value="XM_068063375.1"/>
</dbReference>
<feature type="region of interest" description="Disordered" evidence="1">
    <location>
        <begin position="253"/>
        <end position="282"/>
    </location>
</feature>
<keyword evidence="3" id="KW-1185">Reference proteome</keyword>
<feature type="compositionally biased region" description="Low complexity" evidence="1">
    <location>
        <begin position="714"/>
        <end position="737"/>
    </location>
</feature>
<feature type="compositionally biased region" description="Low complexity" evidence="1">
    <location>
        <begin position="1085"/>
        <end position="1098"/>
    </location>
</feature>
<evidence type="ECO:0000256" key="1">
    <source>
        <dbReference type="SAM" id="MobiDB-lite"/>
    </source>
</evidence>
<dbReference type="VEuPathDB" id="ToxoDB:CSUI_003177"/>
<gene>
    <name evidence="2" type="ORF">CSUI_003177</name>
</gene>
<organism evidence="2 3">
    <name type="scientific">Cystoisospora suis</name>
    <dbReference type="NCBI Taxonomy" id="483139"/>
    <lineage>
        <taxon>Eukaryota</taxon>
        <taxon>Sar</taxon>
        <taxon>Alveolata</taxon>
        <taxon>Apicomplexa</taxon>
        <taxon>Conoidasida</taxon>
        <taxon>Coccidia</taxon>
        <taxon>Eucoccidiorida</taxon>
        <taxon>Eimeriorina</taxon>
        <taxon>Sarcocystidae</taxon>
        <taxon>Cystoisospora</taxon>
    </lineage>
</organism>
<feature type="compositionally biased region" description="Low complexity" evidence="1">
    <location>
        <begin position="28"/>
        <end position="58"/>
    </location>
</feature>
<feature type="compositionally biased region" description="Polar residues" evidence="1">
    <location>
        <begin position="105"/>
        <end position="118"/>
    </location>
</feature>
<feature type="region of interest" description="Disordered" evidence="1">
    <location>
        <begin position="388"/>
        <end position="535"/>
    </location>
</feature>
<feature type="region of interest" description="Disordered" evidence="1">
    <location>
        <begin position="1049"/>
        <end position="1098"/>
    </location>
</feature>
<proteinExistence type="predicted"/>
<feature type="compositionally biased region" description="Basic and acidic residues" evidence="1">
    <location>
        <begin position="687"/>
        <end position="704"/>
    </location>
</feature>
<feature type="compositionally biased region" description="Low complexity" evidence="1">
    <location>
        <begin position="492"/>
        <end position="506"/>
    </location>
</feature>
<reference evidence="2 3" key="1">
    <citation type="journal article" date="2017" name="Int. J. Parasitol.">
        <title>The genome of the protozoan parasite Cystoisospora suis and a reverse vaccinology approach to identify vaccine candidates.</title>
        <authorList>
            <person name="Palmieri N."/>
            <person name="Shrestha A."/>
            <person name="Ruttkowski B."/>
            <person name="Beck T."/>
            <person name="Vogl C."/>
            <person name="Tomley F."/>
            <person name="Blake D.P."/>
            <person name="Joachim A."/>
        </authorList>
    </citation>
    <scope>NUCLEOTIDE SEQUENCE [LARGE SCALE GENOMIC DNA]</scope>
    <source>
        <strain evidence="2 3">Wien I</strain>
    </source>
</reference>
<feature type="region of interest" description="Disordered" evidence="1">
    <location>
        <begin position="623"/>
        <end position="753"/>
    </location>
</feature>
<feature type="compositionally biased region" description="Low complexity" evidence="1">
    <location>
        <begin position="125"/>
        <end position="160"/>
    </location>
</feature>
<accession>A0A2C6L1T1</accession>
<feature type="compositionally biased region" description="Basic and acidic residues" evidence="1">
    <location>
        <begin position="659"/>
        <end position="670"/>
    </location>
</feature>
<protein>
    <submittedName>
        <fullName evidence="2">Ap2 domain transcription factor ap2xii-8</fullName>
    </submittedName>
</protein>
<comment type="caution">
    <text evidence="2">The sequence shown here is derived from an EMBL/GenBank/DDBJ whole genome shotgun (WGS) entry which is preliminary data.</text>
</comment>
<evidence type="ECO:0000313" key="3">
    <source>
        <dbReference type="Proteomes" id="UP000221165"/>
    </source>
</evidence>
<dbReference type="EMBL" id="MIGC01001381">
    <property type="protein sequence ID" value="PHJ22967.1"/>
    <property type="molecule type" value="Genomic_DNA"/>
</dbReference>
<feature type="region of interest" description="Disordered" evidence="1">
    <location>
        <begin position="870"/>
        <end position="1028"/>
    </location>
</feature>
<evidence type="ECO:0000313" key="2">
    <source>
        <dbReference type="EMBL" id="PHJ22967.1"/>
    </source>
</evidence>
<feature type="compositionally biased region" description="Polar residues" evidence="1">
    <location>
        <begin position="1057"/>
        <end position="1068"/>
    </location>
</feature>
<dbReference type="AlphaFoldDB" id="A0A2C6L1T1"/>
<dbReference type="OrthoDB" id="333267at2759"/>
<feature type="compositionally biased region" description="Low complexity" evidence="1">
    <location>
        <begin position="800"/>
        <end position="812"/>
    </location>
</feature>
<feature type="region of interest" description="Disordered" evidence="1">
    <location>
        <begin position="831"/>
        <end position="854"/>
    </location>
</feature>
<feature type="compositionally biased region" description="Low complexity" evidence="1">
    <location>
        <begin position="561"/>
        <end position="570"/>
    </location>
</feature>
<dbReference type="Proteomes" id="UP000221165">
    <property type="component" value="Unassembled WGS sequence"/>
</dbReference>
<feature type="compositionally biased region" description="Low complexity" evidence="1">
    <location>
        <begin position="1012"/>
        <end position="1022"/>
    </location>
</feature>